<reference evidence="9 10" key="1">
    <citation type="submission" date="2015-09" db="EMBL/GenBank/DDBJ databases">
        <title>Draft genome sequence of Alicyclobacillus ferrooxydans DSM 22381.</title>
        <authorList>
            <person name="Hemp J."/>
        </authorList>
    </citation>
    <scope>NUCLEOTIDE SEQUENCE [LARGE SCALE GENOMIC DNA]</scope>
    <source>
        <strain evidence="9 10">TC-34</strain>
    </source>
</reference>
<evidence type="ECO:0000256" key="3">
    <source>
        <dbReference type="ARBA" id="ARBA00022741"/>
    </source>
</evidence>
<dbReference type="Pfam" id="PF07005">
    <property type="entry name" value="SBD_N"/>
    <property type="match status" value="1"/>
</dbReference>
<name>A0A0P9CQ25_9BACL</name>
<evidence type="ECO:0000256" key="4">
    <source>
        <dbReference type="ARBA" id="ARBA00022777"/>
    </source>
</evidence>
<organism evidence="9 10">
    <name type="scientific">Alicyclobacillus ferrooxydans</name>
    <dbReference type="NCBI Taxonomy" id="471514"/>
    <lineage>
        <taxon>Bacteria</taxon>
        <taxon>Bacillati</taxon>
        <taxon>Bacillota</taxon>
        <taxon>Bacilli</taxon>
        <taxon>Bacillales</taxon>
        <taxon>Alicyclobacillaceae</taxon>
        <taxon>Alicyclobacillus</taxon>
    </lineage>
</organism>
<keyword evidence="4" id="KW-0418">Kinase</keyword>
<dbReference type="AlphaFoldDB" id="A0A0P9CQ25"/>
<dbReference type="EMBL" id="LJCO01000019">
    <property type="protein sequence ID" value="KPV44937.1"/>
    <property type="molecule type" value="Genomic_DNA"/>
</dbReference>
<evidence type="ECO:0000256" key="6">
    <source>
        <dbReference type="ARBA" id="ARBA00023277"/>
    </source>
</evidence>
<dbReference type="SUPFAM" id="SSF142764">
    <property type="entry name" value="YgbK-like"/>
    <property type="match status" value="1"/>
</dbReference>
<dbReference type="STRING" id="471514.AN477_04860"/>
<dbReference type="InterPro" id="IPR042213">
    <property type="entry name" value="NBD_C_sf"/>
</dbReference>
<dbReference type="Gene3D" id="3.40.980.20">
    <property type="entry name" value="Four-carbon acid sugar kinase, nucleotide binding domain"/>
    <property type="match status" value="1"/>
</dbReference>
<evidence type="ECO:0000313" key="9">
    <source>
        <dbReference type="EMBL" id="KPV44937.1"/>
    </source>
</evidence>
<dbReference type="RefSeq" id="WP_054968046.1">
    <property type="nucleotide sequence ID" value="NZ_LJCO01000019.1"/>
</dbReference>
<evidence type="ECO:0000259" key="7">
    <source>
        <dbReference type="Pfam" id="PF07005"/>
    </source>
</evidence>
<keyword evidence="5" id="KW-0067">ATP-binding</keyword>
<dbReference type="InterPro" id="IPR031475">
    <property type="entry name" value="NBD_C"/>
</dbReference>
<dbReference type="Pfam" id="PF17042">
    <property type="entry name" value="NBD_C"/>
    <property type="match status" value="1"/>
</dbReference>
<keyword evidence="2" id="KW-0808">Transferase</keyword>
<feature type="domain" description="Four-carbon acid sugar kinase N-terminal" evidence="7">
    <location>
        <begin position="7"/>
        <end position="231"/>
    </location>
</feature>
<evidence type="ECO:0000256" key="5">
    <source>
        <dbReference type="ARBA" id="ARBA00022840"/>
    </source>
</evidence>
<evidence type="ECO:0000313" key="10">
    <source>
        <dbReference type="Proteomes" id="UP000050482"/>
    </source>
</evidence>
<dbReference type="InterPro" id="IPR037051">
    <property type="entry name" value="4-carb_acid_sugar_kinase_N_sf"/>
</dbReference>
<keyword evidence="6" id="KW-0119">Carbohydrate metabolism</keyword>
<evidence type="ECO:0008006" key="11">
    <source>
        <dbReference type="Google" id="ProtNLM"/>
    </source>
</evidence>
<evidence type="ECO:0000259" key="8">
    <source>
        <dbReference type="Pfam" id="PF17042"/>
    </source>
</evidence>
<dbReference type="PATRIC" id="fig|471514.4.peg.3128"/>
<comment type="similarity">
    <text evidence="1">Belongs to the four-carbon acid sugar kinase family.</text>
</comment>
<proteinExistence type="inferred from homology"/>
<evidence type="ECO:0000256" key="2">
    <source>
        <dbReference type="ARBA" id="ARBA00022679"/>
    </source>
</evidence>
<accession>A0A0P9CQ25</accession>
<comment type="caution">
    <text evidence="9">The sequence shown here is derived from an EMBL/GenBank/DDBJ whole genome shotgun (WGS) entry which is preliminary data.</text>
</comment>
<keyword evidence="10" id="KW-1185">Reference proteome</keyword>
<evidence type="ECO:0000256" key="1">
    <source>
        <dbReference type="ARBA" id="ARBA00005715"/>
    </source>
</evidence>
<dbReference type="OrthoDB" id="9778478at2"/>
<dbReference type="Gene3D" id="3.40.50.10840">
    <property type="entry name" value="Putative sugar-binding, N-terminal domain"/>
    <property type="match status" value="1"/>
</dbReference>
<gene>
    <name evidence="9" type="ORF">AN477_04860</name>
</gene>
<feature type="domain" description="Four-carbon acid sugar kinase nucleotide binding" evidence="8">
    <location>
        <begin position="267"/>
        <end position="426"/>
    </location>
</feature>
<dbReference type="GO" id="GO:0016301">
    <property type="term" value="F:kinase activity"/>
    <property type="evidence" value="ECO:0007669"/>
    <property type="project" value="UniProtKB-KW"/>
</dbReference>
<dbReference type="GO" id="GO:0005524">
    <property type="term" value="F:ATP binding"/>
    <property type="evidence" value="ECO:0007669"/>
    <property type="project" value="UniProtKB-KW"/>
</dbReference>
<protein>
    <recommendedName>
        <fullName evidence="11">Four-carbon acid sugar kinase family protein</fullName>
    </recommendedName>
</protein>
<sequence>MSRKPVFVIADDLTGAADAANYFRTVSHRVRVTFNSQVPWMLSLGQDVVQVFDAESRSIDEAMAVQRVFTAGQQLASTLQESFFVYKKIDSTLRGHIGSEMEAALRGLGRSIAVVAPAFPANGRTVRDGELFVNGLPISQTAFARDPRNPVTTDRISDILRTTTSLPVIDLSLGVVNQGPAAIARFLESIAEDMVIVVADAETDRDLVVIAEAIAENPRVLPCGSAGLAKPLASLWVGADGVTFAYEDQLVQRASKSHITTCNRVLLAVGSANPTAHVQLEYAASSLGASIVEMQPVALADVSTHDEEMLRAKQKLLHSPTNVVGVTLSEQRAVRESDIPGSFESDLAEVVLEWVTQIHGVDNAISFGFAATGGDTALAICEALSATAIWPEGEVVSGMPWSVMETPHGNIPLISKAGGFGDADALEQAARFLTTPSPI</sequence>
<dbReference type="Proteomes" id="UP000050482">
    <property type="component" value="Unassembled WGS sequence"/>
</dbReference>
<dbReference type="InterPro" id="IPR010737">
    <property type="entry name" value="4-carb_acid_sugar_kinase_N"/>
</dbReference>
<keyword evidence="3" id="KW-0547">Nucleotide-binding</keyword>